<feature type="signal peptide" evidence="1">
    <location>
        <begin position="1"/>
        <end position="20"/>
    </location>
</feature>
<reference evidence="2" key="1">
    <citation type="submission" date="2020-11" db="EMBL/GenBank/DDBJ databases">
        <title>Adaptations for nitrogen fixation in a non-lichenized fungal sporocarp promotes dispersal by wood-feeding termites.</title>
        <authorList>
            <consortium name="DOE Joint Genome Institute"/>
            <person name="Koch R.A."/>
            <person name="Yoon G."/>
            <person name="Arayal U."/>
            <person name="Lail K."/>
            <person name="Amirebrahimi M."/>
            <person name="Labutti K."/>
            <person name="Lipzen A."/>
            <person name="Riley R."/>
            <person name="Barry K."/>
            <person name="Henrissat B."/>
            <person name="Grigoriev I.V."/>
            <person name="Herr J.R."/>
            <person name="Aime M.C."/>
        </authorList>
    </citation>
    <scope>NUCLEOTIDE SEQUENCE</scope>
    <source>
        <strain evidence="2">MCA 3950</strain>
    </source>
</reference>
<proteinExistence type="predicted"/>
<dbReference type="EMBL" id="MU250527">
    <property type="protein sequence ID" value="KAG7449969.1"/>
    <property type="molecule type" value="Genomic_DNA"/>
</dbReference>
<comment type="caution">
    <text evidence="2">The sequence shown here is derived from an EMBL/GenBank/DDBJ whole genome shotgun (WGS) entry which is preliminary data.</text>
</comment>
<keyword evidence="1" id="KW-0732">Signal</keyword>
<keyword evidence="3" id="KW-1185">Reference proteome</keyword>
<evidence type="ECO:0000313" key="2">
    <source>
        <dbReference type="EMBL" id="KAG7449969.1"/>
    </source>
</evidence>
<organism evidence="2 3">
    <name type="scientific">Guyanagaster necrorhizus</name>
    <dbReference type="NCBI Taxonomy" id="856835"/>
    <lineage>
        <taxon>Eukaryota</taxon>
        <taxon>Fungi</taxon>
        <taxon>Dikarya</taxon>
        <taxon>Basidiomycota</taxon>
        <taxon>Agaricomycotina</taxon>
        <taxon>Agaricomycetes</taxon>
        <taxon>Agaricomycetidae</taxon>
        <taxon>Agaricales</taxon>
        <taxon>Marasmiineae</taxon>
        <taxon>Physalacriaceae</taxon>
        <taxon>Guyanagaster</taxon>
    </lineage>
</organism>
<feature type="chain" id="PRO_5040207399" evidence="1">
    <location>
        <begin position="21"/>
        <end position="55"/>
    </location>
</feature>
<accession>A0A9P7W0Z3</accession>
<evidence type="ECO:0000256" key="1">
    <source>
        <dbReference type="SAM" id="SignalP"/>
    </source>
</evidence>
<dbReference type="RefSeq" id="XP_043043469.1">
    <property type="nucleotide sequence ID" value="XM_043185572.1"/>
</dbReference>
<dbReference type="GeneID" id="66107869"/>
<sequence>MPFHRSWWAAFLILSAFVHVQLPPGFLGYPGLDRIQELSLLRGNTGRNLSFCNTS</sequence>
<dbReference type="AlphaFoldDB" id="A0A9P7W0Z3"/>
<dbReference type="Proteomes" id="UP000812287">
    <property type="component" value="Unassembled WGS sequence"/>
</dbReference>
<protein>
    <submittedName>
        <fullName evidence="2">Uncharacterized protein</fullName>
    </submittedName>
</protein>
<gene>
    <name evidence="2" type="ORF">BT62DRAFT_928745</name>
</gene>
<evidence type="ECO:0000313" key="3">
    <source>
        <dbReference type="Proteomes" id="UP000812287"/>
    </source>
</evidence>
<name>A0A9P7W0Z3_9AGAR</name>